<feature type="compositionally biased region" description="Polar residues" evidence="1">
    <location>
        <begin position="217"/>
        <end position="233"/>
    </location>
</feature>
<name>A0ABR3LC72_9TELE</name>
<protein>
    <submittedName>
        <fullName evidence="3">Uncharacterized protein</fullName>
    </submittedName>
</protein>
<evidence type="ECO:0000313" key="3">
    <source>
        <dbReference type="EMBL" id="KAL1250519.1"/>
    </source>
</evidence>
<gene>
    <name evidence="3" type="ORF">QQF64_018315</name>
</gene>
<evidence type="ECO:0000256" key="2">
    <source>
        <dbReference type="SAM" id="SignalP"/>
    </source>
</evidence>
<keyword evidence="2" id="KW-0732">Signal</keyword>
<feature type="region of interest" description="Disordered" evidence="1">
    <location>
        <begin position="216"/>
        <end position="241"/>
    </location>
</feature>
<organism evidence="3 4">
    <name type="scientific">Cirrhinus molitorella</name>
    <name type="common">mud carp</name>
    <dbReference type="NCBI Taxonomy" id="172907"/>
    <lineage>
        <taxon>Eukaryota</taxon>
        <taxon>Metazoa</taxon>
        <taxon>Chordata</taxon>
        <taxon>Craniata</taxon>
        <taxon>Vertebrata</taxon>
        <taxon>Euteleostomi</taxon>
        <taxon>Actinopterygii</taxon>
        <taxon>Neopterygii</taxon>
        <taxon>Teleostei</taxon>
        <taxon>Ostariophysi</taxon>
        <taxon>Cypriniformes</taxon>
        <taxon>Cyprinidae</taxon>
        <taxon>Labeoninae</taxon>
        <taxon>Labeonini</taxon>
        <taxon>Cirrhinus</taxon>
    </lineage>
</organism>
<feature type="signal peptide" evidence="2">
    <location>
        <begin position="1"/>
        <end position="23"/>
    </location>
</feature>
<accession>A0ABR3LC72</accession>
<dbReference type="Pfam" id="PF18744">
    <property type="entry name" value="SNAD1"/>
    <property type="match status" value="1"/>
</dbReference>
<feature type="chain" id="PRO_5047129041" evidence="2">
    <location>
        <begin position="24"/>
        <end position="241"/>
    </location>
</feature>
<reference evidence="3 4" key="1">
    <citation type="submission" date="2023-09" db="EMBL/GenBank/DDBJ databases">
        <authorList>
            <person name="Wang M."/>
        </authorList>
    </citation>
    <scope>NUCLEOTIDE SEQUENCE [LARGE SCALE GENOMIC DNA]</scope>
    <source>
        <strain evidence="3">GT-2023</strain>
        <tissue evidence="3">Liver</tissue>
    </source>
</reference>
<comment type="caution">
    <text evidence="3">The sequence shown here is derived from an EMBL/GenBank/DDBJ whole genome shotgun (WGS) entry which is preliminary data.</text>
</comment>
<dbReference type="Proteomes" id="UP001558613">
    <property type="component" value="Unassembled WGS sequence"/>
</dbReference>
<evidence type="ECO:0000256" key="1">
    <source>
        <dbReference type="SAM" id="MobiDB-lite"/>
    </source>
</evidence>
<keyword evidence="4" id="KW-1185">Reference proteome</keyword>
<evidence type="ECO:0000313" key="4">
    <source>
        <dbReference type="Proteomes" id="UP001558613"/>
    </source>
</evidence>
<proteinExistence type="predicted"/>
<sequence>MASVVPLRGLVIFLCLLHLCVQGIQDVNTVCLAKMTQYFYNNVQPKTKKGHDAQYSLSIYVPPAHCVHKNANIKNKFDTDEASHVRRLLINGAKCELCTKAKNVIASRPVRIDERTTEHSEHVLLYPVGNSLMDKLLKKAKDHSCVVFYSYNSPCVKTCLQGADNILEGLRNWRNKRKGTMNAFVFQEIWQKDRGKDLATEFRNIDAIVPLYRYHNETPQTNKPQTSDTSVTESPHEMISA</sequence>
<dbReference type="InterPro" id="IPR040958">
    <property type="entry name" value="SNAD1"/>
</dbReference>
<dbReference type="EMBL" id="JAYMGO010000022">
    <property type="protein sequence ID" value="KAL1250519.1"/>
    <property type="molecule type" value="Genomic_DNA"/>
</dbReference>